<feature type="signal peptide" evidence="1">
    <location>
        <begin position="1"/>
        <end position="23"/>
    </location>
</feature>
<name>K6XQF7_9ALTE</name>
<dbReference type="RefSeq" id="WP_008843728.1">
    <property type="nucleotide sequence ID" value="NZ_BAEN01000025.1"/>
</dbReference>
<dbReference type="STRING" id="1127673.GLIP_1270"/>
<organism evidence="2 3">
    <name type="scientific">Aliiglaciecola lipolytica E3</name>
    <dbReference type="NCBI Taxonomy" id="1127673"/>
    <lineage>
        <taxon>Bacteria</taxon>
        <taxon>Pseudomonadati</taxon>
        <taxon>Pseudomonadota</taxon>
        <taxon>Gammaproteobacteria</taxon>
        <taxon>Alteromonadales</taxon>
        <taxon>Alteromonadaceae</taxon>
        <taxon>Aliiglaciecola</taxon>
    </lineage>
</organism>
<evidence type="ECO:0000256" key="1">
    <source>
        <dbReference type="SAM" id="SignalP"/>
    </source>
</evidence>
<accession>K6XQF7</accession>
<dbReference type="EMBL" id="BAEN01000025">
    <property type="protein sequence ID" value="GAC13911.1"/>
    <property type="molecule type" value="Genomic_DNA"/>
</dbReference>
<dbReference type="AlphaFoldDB" id="K6XQF7"/>
<gene>
    <name evidence="2" type="ORF">GLIP_1270</name>
</gene>
<keyword evidence="1" id="KW-0732">Signal</keyword>
<sequence>MKYLSSTKILLSTTLLFSSLNWAGSSDKEMALAMDTINRSGITASQSIVMVQNKFSGVVYDYELDEKDDRLVHEIKLIDLDADVKRKITLSADDGSVIKEEWERLFSWFIEEDNVKAAKKLVANNYSMLQAIALIAINTDSLVLDVELEDKQGIVYFEIETYGPDGEKEMLVDSKSKTIIPVFKR</sequence>
<evidence type="ECO:0008006" key="4">
    <source>
        <dbReference type="Google" id="ProtNLM"/>
    </source>
</evidence>
<evidence type="ECO:0000313" key="2">
    <source>
        <dbReference type="EMBL" id="GAC13911.1"/>
    </source>
</evidence>
<keyword evidence="3" id="KW-1185">Reference proteome</keyword>
<dbReference type="Gene3D" id="3.10.450.40">
    <property type="match status" value="1"/>
</dbReference>
<comment type="caution">
    <text evidence="2">The sequence shown here is derived from an EMBL/GenBank/DDBJ whole genome shotgun (WGS) entry which is preliminary data.</text>
</comment>
<dbReference type="Proteomes" id="UP000006334">
    <property type="component" value="Unassembled WGS sequence"/>
</dbReference>
<feature type="chain" id="PRO_5003899465" description="PepSY domain-containing protein" evidence="1">
    <location>
        <begin position="24"/>
        <end position="185"/>
    </location>
</feature>
<protein>
    <recommendedName>
        <fullName evidence="4">PepSY domain-containing protein</fullName>
    </recommendedName>
</protein>
<evidence type="ECO:0000313" key="3">
    <source>
        <dbReference type="Proteomes" id="UP000006334"/>
    </source>
</evidence>
<reference evidence="2 3" key="1">
    <citation type="journal article" date="2017" name="Antonie Van Leeuwenhoek">
        <title>Rhizobium rhizosphaerae sp. nov., a novel species isolated from rice rhizosphere.</title>
        <authorList>
            <person name="Zhao J.J."/>
            <person name="Zhang J."/>
            <person name="Zhang R.J."/>
            <person name="Zhang C.W."/>
            <person name="Yin H.Q."/>
            <person name="Zhang X.X."/>
        </authorList>
    </citation>
    <scope>NUCLEOTIDE SEQUENCE [LARGE SCALE GENOMIC DNA]</scope>
    <source>
        <strain evidence="2 3">E3</strain>
    </source>
</reference>
<dbReference type="eggNOG" id="COG3212">
    <property type="taxonomic scope" value="Bacteria"/>
</dbReference>
<proteinExistence type="predicted"/>
<dbReference type="OrthoDB" id="6384217at2"/>